<gene>
    <name evidence="2" type="ORF">chiPu_0027250</name>
</gene>
<feature type="region of interest" description="Disordered" evidence="1">
    <location>
        <begin position="1"/>
        <end position="52"/>
    </location>
</feature>
<accession>A0A401TJN7</accession>
<evidence type="ECO:0000313" key="2">
    <source>
        <dbReference type="EMBL" id="GCC42870.1"/>
    </source>
</evidence>
<feature type="compositionally biased region" description="Acidic residues" evidence="1">
    <location>
        <begin position="1"/>
        <end position="17"/>
    </location>
</feature>
<keyword evidence="3" id="KW-1185">Reference proteome</keyword>
<proteinExistence type="predicted"/>
<dbReference type="EMBL" id="BEZZ01098787">
    <property type="protein sequence ID" value="GCC42870.1"/>
    <property type="molecule type" value="Genomic_DNA"/>
</dbReference>
<organism evidence="2 3">
    <name type="scientific">Chiloscyllium punctatum</name>
    <name type="common">Brownbanded bambooshark</name>
    <name type="synonym">Hemiscyllium punctatum</name>
    <dbReference type="NCBI Taxonomy" id="137246"/>
    <lineage>
        <taxon>Eukaryota</taxon>
        <taxon>Metazoa</taxon>
        <taxon>Chordata</taxon>
        <taxon>Craniata</taxon>
        <taxon>Vertebrata</taxon>
        <taxon>Chondrichthyes</taxon>
        <taxon>Elasmobranchii</taxon>
        <taxon>Galeomorphii</taxon>
        <taxon>Galeoidea</taxon>
        <taxon>Orectolobiformes</taxon>
        <taxon>Hemiscylliidae</taxon>
        <taxon>Chiloscyllium</taxon>
    </lineage>
</organism>
<protein>
    <submittedName>
        <fullName evidence="2">Uncharacterized protein</fullName>
    </submittedName>
</protein>
<feature type="non-terminal residue" evidence="2">
    <location>
        <position position="52"/>
    </location>
</feature>
<dbReference type="Proteomes" id="UP000287033">
    <property type="component" value="Unassembled WGS sequence"/>
</dbReference>
<name>A0A401TJN7_CHIPU</name>
<evidence type="ECO:0000256" key="1">
    <source>
        <dbReference type="SAM" id="MobiDB-lite"/>
    </source>
</evidence>
<reference evidence="2 3" key="1">
    <citation type="journal article" date="2018" name="Nat. Ecol. Evol.">
        <title>Shark genomes provide insights into elasmobranch evolution and the origin of vertebrates.</title>
        <authorList>
            <person name="Hara Y"/>
            <person name="Yamaguchi K"/>
            <person name="Onimaru K"/>
            <person name="Kadota M"/>
            <person name="Koyanagi M"/>
            <person name="Keeley SD"/>
            <person name="Tatsumi K"/>
            <person name="Tanaka K"/>
            <person name="Motone F"/>
            <person name="Kageyama Y"/>
            <person name="Nozu R"/>
            <person name="Adachi N"/>
            <person name="Nishimura O"/>
            <person name="Nakagawa R"/>
            <person name="Tanegashima C"/>
            <person name="Kiyatake I"/>
            <person name="Matsumoto R"/>
            <person name="Murakumo K"/>
            <person name="Nishida K"/>
            <person name="Terakita A"/>
            <person name="Kuratani S"/>
            <person name="Sato K"/>
            <person name="Hyodo S Kuraku.S."/>
        </authorList>
    </citation>
    <scope>NUCLEOTIDE SEQUENCE [LARGE SCALE GENOMIC DNA]</scope>
</reference>
<evidence type="ECO:0000313" key="3">
    <source>
        <dbReference type="Proteomes" id="UP000287033"/>
    </source>
</evidence>
<comment type="caution">
    <text evidence="2">The sequence shown here is derived from an EMBL/GenBank/DDBJ whole genome shotgun (WGS) entry which is preliminary data.</text>
</comment>
<feature type="compositionally biased region" description="Polar residues" evidence="1">
    <location>
        <begin position="21"/>
        <end position="33"/>
    </location>
</feature>
<dbReference type="AlphaFoldDB" id="A0A401TJN7"/>
<sequence>MKESQVVEEEEEEEEEEVLKNKSTGLTQGQETVQEAGVSYPTDLMENPNQDN</sequence>